<proteinExistence type="predicted"/>
<comment type="caution">
    <text evidence="1">The sequence shown here is derived from an EMBL/GenBank/DDBJ whole genome shotgun (WGS) entry which is preliminary data.</text>
</comment>
<gene>
    <name evidence="1" type="ORF">QFZ22_003787</name>
</gene>
<reference evidence="1" key="1">
    <citation type="submission" date="2023-07" db="EMBL/GenBank/DDBJ databases">
        <title>Comparative genomics of wheat-associated soil bacteria to identify genetic determinants of phenazine resistance.</title>
        <authorList>
            <person name="Mouncey N."/>
        </authorList>
    </citation>
    <scope>NUCLEOTIDE SEQUENCE</scope>
    <source>
        <strain evidence="1">V4I22</strain>
    </source>
</reference>
<dbReference type="RefSeq" id="WP_306976642.1">
    <property type="nucleotide sequence ID" value="NZ_JAUSZV010000005.1"/>
</dbReference>
<dbReference type="Proteomes" id="UP001234216">
    <property type="component" value="Unassembled WGS sequence"/>
</dbReference>
<protein>
    <submittedName>
        <fullName evidence="1">Uncharacterized protein</fullName>
    </submittedName>
</protein>
<evidence type="ECO:0000313" key="1">
    <source>
        <dbReference type="EMBL" id="MDQ0907802.1"/>
    </source>
</evidence>
<dbReference type="AlphaFoldDB" id="A0AAW8FCE5"/>
<name>A0AAW8FCE5_9ACTN</name>
<dbReference type="EMBL" id="JAUSZV010000005">
    <property type="protein sequence ID" value="MDQ0907802.1"/>
    <property type="molecule type" value="Genomic_DNA"/>
</dbReference>
<evidence type="ECO:0000313" key="2">
    <source>
        <dbReference type="Proteomes" id="UP001234216"/>
    </source>
</evidence>
<accession>A0AAW8FCE5</accession>
<organism evidence="1 2">
    <name type="scientific">Streptomyces canus</name>
    <dbReference type="NCBI Taxonomy" id="58343"/>
    <lineage>
        <taxon>Bacteria</taxon>
        <taxon>Bacillati</taxon>
        <taxon>Actinomycetota</taxon>
        <taxon>Actinomycetes</taxon>
        <taxon>Kitasatosporales</taxon>
        <taxon>Streptomycetaceae</taxon>
        <taxon>Streptomyces</taxon>
        <taxon>Streptomyces aurantiacus group</taxon>
    </lineage>
</organism>
<sequence>MSLSGLNPSPLNPDSGFSARISSELKEIMSVGPEYASEEALYDLVETVADALHTGKVDIPEHDALLTDIREAIASLI</sequence>